<dbReference type="Proteomes" id="UP000053630">
    <property type="component" value="Unassembled WGS sequence"/>
</dbReference>
<evidence type="ECO:0000313" key="2">
    <source>
        <dbReference type="EMBL" id="EJC97275.1"/>
    </source>
</evidence>
<sequence>MPSKFFKNPIHLHTSSCSTVQATIDEHTLATMSMYIYSHCATPSLTWPTLYAFTFLCARHDTTLNRSSSLLLTPIQDELNLSTSSTSPLPFNPERPRDTPL</sequence>
<proteinExistence type="predicted"/>
<dbReference type="AlphaFoldDB" id="R7SFV1"/>
<reference evidence="3" key="1">
    <citation type="journal article" date="2012" name="Science">
        <title>The Paleozoic origin of enzymatic lignin decomposition reconstructed from 31 fungal genomes.</title>
        <authorList>
            <person name="Floudas D."/>
            <person name="Binder M."/>
            <person name="Riley R."/>
            <person name="Barry K."/>
            <person name="Blanchette R.A."/>
            <person name="Henrissat B."/>
            <person name="Martinez A.T."/>
            <person name="Otillar R."/>
            <person name="Spatafora J.W."/>
            <person name="Yadav J.S."/>
            <person name="Aerts A."/>
            <person name="Benoit I."/>
            <person name="Boyd A."/>
            <person name="Carlson A."/>
            <person name="Copeland A."/>
            <person name="Coutinho P.M."/>
            <person name="de Vries R.P."/>
            <person name="Ferreira P."/>
            <person name="Findley K."/>
            <person name="Foster B."/>
            <person name="Gaskell J."/>
            <person name="Glotzer D."/>
            <person name="Gorecki P."/>
            <person name="Heitman J."/>
            <person name="Hesse C."/>
            <person name="Hori C."/>
            <person name="Igarashi K."/>
            <person name="Jurgens J.A."/>
            <person name="Kallen N."/>
            <person name="Kersten P."/>
            <person name="Kohler A."/>
            <person name="Kuees U."/>
            <person name="Kumar T.K.A."/>
            <person name="Kuo A."/>
            <person name="LaButti K."/>
            <person name="Larrondo L.F."/>
            <person name="Lindquist E."/>
            <person name="Ling A."/>
            <person name="Lombard V."/>
            <person name="Lucas S."/>
            <person name="Lundell T."/>
            <person name="Martin R."/>
            <person name="McLaughlin D.J."/>
            <person name="Morgenstern I."/>
            <person name="Morin E."/>
            <person name="Murat C."/>
            <person name="Nagy L.G."/>
            <person name="Nolan M."/>
            <person name="Ohm R.A."/>
            <person name="Patyshakuliyeva A."/>
            <person name="Rokas A."/>
            <person name="Ruiz-Duenas F.J."/>
            <person name="Sabat G."/>
            <person name="Salamov A."/>
            <person name="Samejima M."/>
            <person name="Schmutz J."/>
            <person name="Slot J.C."/>
            <person name="St John F."/>
            <person name="Stenlid J."/>
            <person name="Sun H."/>
            <person name="Sun S."/>
            <person name="Syed K."/>
            <person name="Tsang A."/>
            <person name="Wiebenga A."/>
            <person name="Young D."/>
            <person name="Pisabarro A."/>
            <person name="Eastwood D.C."/>
            <person name="Martin F."/>
            <person name="Cullen D."/>
            <person name="Grigoriev I.V."/>
            <person name="Hibbett D.S."/>
        </authorList>
    </citation>
    <scope>NUCLEOTIDE SEQUENCE [LARGE SCALE GENOMIC DNA]</scope>
    <source>
        <strain evidence="3">MF3/22</strain>
    </source>
</reference>
<organism evidence="2 3">
    <name type="scientific">Fomitiporia mediterranea (strain MF3/22)</name>
    <name type="common">Grapevine white-rot fungus</name>
    <dbReference type="NCBI Taxonomy" id="694068"/>
    <lineage>
        <taxon>Eukaryota</taxon>
        <taxon>Fungi</taxon>
        <taxon>Dikarya</taxon>
        <taxon>Basidiomycota</taxon>
        <taxon>Agaricomycotina</taxon>
        <taxon>Agaricomycetes</taxon>
        <taxon>Hymenochaetales</taxon>
        <taxon>Hymenochaetaceae</taxon>
        <taxon>Fomitiporia</taxon>
    </lineage>
</organism>
<dbReference type="EMBL" id="JH719324">
    <property type="protein sequence ID" value="EJC97275.1"/>
    <property type="molecule type" value="Genomic_DNA"/>
</dbReference>
<dbReference type="RefSeq" id="XP_007272462.1">
    <property type="nucleotide sequence ID" value="XM_007272400.1"/>
</dbReference>
<feature type="region of interest" description="Disordered" evidence="1">
    <location>
        <begin position="80"/>
        <end position="101"/>
    </location>
</feature>
<dbReference type="KEGG" id="fme:FOMMEDRAFT_24619"/>
<dbReference type="RefSeq" id="XP_007264933.1">
    <property type="nucleotide sequence ID" value="XM_007264871.1"/>
</dbReference>
<dbReference type="KEGG" id="fme:FOMMEDRAFT_18783"/>
<name>R7SFV1_FOMME</name>
<evidence type="ECO:0000256" key="1">
    <source>
        <dbReference type="SAM" id="MobiDB-lite"/>
    </source>
</evidence>
<protein>
    <submittedName>
        <fullName evidence="2">Uncharacterized protein</fullName>
    </submittedName>
</protein>
<accession>R7SFV1</accession>
<gene>
    <name evidence="2" type="ORF">FOMMEDRAFT_24619</name>
</gene>
<evidence type="ECO:0000313" key="3">
    <source>
        <dbReference type="Proteomes" id="UP000053630"/>
    </source>
</evidence>
<keyword evidence="3" id="KW-1185">Reference proteome</keyword>
<dbReference type="GeneID" id="18678480"/>